<dbReference type="InterPro" id="IPR054293">
    <property type="entry name" value="DUF7029"/>
</dbReference>
<accession>A0A074WT58</accession>
<feature type="compositionally biased region" description="Low complexity" evidence="1">
    <location>
        <begin position="838"/>
        <end position="866"/>
    </location>
</feature>
<dbReference type="OrthoDB" id="160645at2759"/>
<feature type="signal peptide" evidence="2">
    <location>
        <begin position="1"/>
        <end position="23"/>
    </location>
</feature>
<organism evidence="4 5">
    <name type="scientific">Aureobasidium namibiae CBS 147.97</name>
    <dbReference type="NCBI Taxonomy" id="1043004"/>
    <lineage>
        <taxon>Eukaryota</taxon>
        <taxon>Fungi</taxon>
        <taxon>Dikarya</taxon>
        <taxon>Ascomycota</taxon>
        <taxon>Pezizomycotina</taxon>
        <taxon>Dothideomycetes</taxon>
        <taxon>Dothideomycetidae</taxon>
        <taxon>Dothideales</taxon>
        <taxon>Saccotheciaceae</taxon>
        <taxon>Aureobasidium</taxon>
    </lineage>
</organism>
<dbReference type="GO" id="GO:0040008">
    <property type="term" value="P:regulation of growth"/>
    <property type="evidence" value="ECO:0007669"/>
    <property type="project" value="InterPro"/>
</dbReference>
<protein>
    <recommendedName>
        <fullName evidence="3">Apple domain-containing protein</fullName>
    </recommendedName>
</protein>
<feature type="region of interest" description="Disordered" evidence="1">
    <location>
        <begin position="834"/>
        <end position="945"/>
    </location>
</feature>
<name>A0A074WT58_9PEZI</name>
<gene>
    <name evidence="4" type="ORF">M436DRAFT_69410</name>
</gene>
<dbReference type="Proteomes" id="UP000027730">
    <property type="component" value="Unassembled WGS sequence"/>
</dbReference>
<dbReference type="PANTHER" id="PTHR47490:SF2">
    <property type="entry name" value="PROTEIN BLISTER"/>
    <property type="match status" value="1"/>
</dbReference>
<sequence length="1521" mass="156553">MLRFSTIITWLVWAIAFEHLIQAAPAKASCTSTDPILASIKNDFGSPLAFCQWWSGASYISSSPINGVSPVDISRVCRCINANSALIGKTTTKAMASPTGVSKVPNLDALRKLVAQPLPFCKFWFNAPVCKAVTATPALVTSSVRSTAKASSSTKKISSSSSTRVSSSTVSPSKISSSSKITSSSVKPTTSSTKPVVSSSKPAVSSSKNSVSFSSSTSSTFTSSSISVVSALPTATAVGNVFTASEVTLPPAPTATLGSMAPPGLDLDNVENLTPAPQANLYFGGAPSADNATSTVAKVGVGFQHPSVVLDHTSYIKSVHCDASSITIVFNDLSAFQHSESEWQMDGHVILVTSEDSCGANGTSTMFLTESFTFDTTNLIAVGKGQEAQLADIFDTLDLDFGTVTTSNTSYTPNCGTMNGTDGTFPSAACGTSFDSTLDQELGYYTGDDDSIIAIVAPTSQSTLSKRWSLKGAISKVTSVAKAIAAPVAKAAAAVVPASIQKAASSLGSTIKSAVSAVASLVPAITLSKSLDVPLNLGPAQNDPSPWGPQYKFFEYSPDSQKDASMIAATQKSLSGMSTSLNGISDPKPGIQMYCVDCGIKGDFQAVGTVSASLAQGVTKCDVSLDGNLYAGVFVGVNAFAAYEKNINKDLINKGLPTLSIPGIAVLGPKVTVSLNSNLKVQAAGQLLVGASLNWPKIHANLDLLDKSKSVQTGFTPEIVKKFDAWGDVTADASLALPVTLFFGVDILNGKYQKGVSLVNTPAVTASAELAIAASYGTGASNSITSSTGCFGIKYNIGLSNNLAVHLLDINTFTLLDYQRPSLANGCLGRAVPTVKRTTSSSAAPTSTDDGSDGSAATDGPAPTDGSGSGSSDGGDNGGSSASTIADSGGSPAPTDGGSQPTTTDAGSQPTSNDAGSQPTTTNSGSAQTTANGGNAGSAQTTTAGSVAQTSTTSVVAPTPSALKCGDYYTTSDGTYWQVQCGFDWPGRDIMHTPYFNMSSCIDACSDYGSSCVGVIWVQRGQDAQNCWLKSSTPVKGSVPSGLTLFAASPVTYAPLASCPAADGTTFVDAQKQVYQVKCNMDYQGYDLGGLTGYTNLESCINYCDTNLDCIGVSYAYSGTYKTPLCYPKYEITDVPLNATRFKYKVDTAIKMNRPQKKALGSCPSIDGSTFYDAAGKYYKISCGLDYQGNDIIEKDNIATLEQCINACDANNGCTGVSFAHDGYYGNNPGCYLKSAQSSNAVNSTTDLSYIVDSAYLVSGSMKKRDVVSVNVKVASSSTVSAASSSSSVLSSRSSTLSASSSSAASTTLSSSFTSSSASVKTSVSSSVSSSKSSSLSRSMTSSSTSSSVSSSATAAADNTTNIIITDTSGQLQLTPSGDGNMYMSPNASSASFGSDGYVALGDATGNLFVYYPDMLAAHGASRFRLAAWGSIPHGARLLTLTPFKSGDVTALLAVDTLGHFFFPVLCSFEGAQQAKVFLVKDPTADLSYIADPELRFILTGGVVSQCNPLALTSKSLKALA</sequence>
<dbReference type="InterPro" id="IPR003609">
    <property type="entry name" value="Pan_app"/>
</dbReference>
<dbReference type="Gene3D" id="3.50.4.10">
    <property type="entry name" value="Hepatocyte Growth Factor"/>
    <property type="match status" value="1"/>
</dbReference>
<keyword evidence="5" id="KW-1185">Reference proteome</keyword>
<dbReference type="HOGENOM" id="CLU_253352_0_0_1"/>
<dbReference type="PROSITE" id="PS50948">
    <property type="entry name" value="PAN"/>
    <property type="match status" value="1"/>
</dbReference>
<dbReference type="EMBL" id="KL584703">
    <property type="protein sequence ID" value="KEQ76385.1"/>
    <property type="molecule type" value="Genomic_DNA"/>
</dbReference>
<dbReference type="Pfam" id="PF22974">
    <property type="entry name" value="DUF7029"/>
    <property type="match status" value="1"/>
</dbReference>
<feature type="chain" id="PRO_5001703134" description="Apple domain-containing protein" evidence="2">
    <location>
        <begin position="24"/>
        <end position="1521"/>
    </location>
</feature>
<evidence type="ECO:0000313" key="5">
    <source>
        <dbReference type="Proteomes" id="UP000027730"/>
    </source>
</evidence>
<dbReference type="Pfam" id="PF14295">
    <property type="entry name" value="PAN_4"/>
    <property type="match status" value="3"/>
</dbReference>
<feature type="region of interest" description="Disordered" evidence="1">
    <location>
        <begin position="151"/>
        <end position="221"/>
    </location>
</feature>
<dbReference type="GeneID" id="25414583"/>
<dbReference type="STRING" id="1043004.A0A074WT58"/>
<evidence type="ECO:0000256" key="2">
    <source>
        <dbReference type="SAM" id="SignalP"/>
    </source>
</evidence>
<keyword evidence="2" id="KW-0732">Signal</keyword>
<feature type="compositionally biased region" description="Low complexity" evidence="1">
    <location>
        <begin position="925"/>
        <end position="945"/>
    </location>
</feature>
<feature type="compositionally biased region" description="Polar residues" evidence="1">
    <location>
        <begin position="897"/>
        <end position="924"/>
    </location>
</feature>
<dbReference type="PANTHER" id="PTHR47490">
    <property type="entry name" value="PROTEIN BLISTER"/>
    <property type="match status" value="1"/>
</dbReference>
<evidence type="ECO:0000313" key="4">
    <source>
        <dbReference type="EMBL" id="KEQ76385.1"/>
    </source>
</evidence>
<dbReference type="InterPro" id="IPR044194">
    <property type="entry name" value="BLISTER"/>
</dbReference>
<proteinExistence type="predicted"/>
<dbReference type="RefSeq" id="XP_013431125.1">
    <property type="nucleotide sequence ID" value="XM_013575671.1"/>
</dbReference>
<feature type="compositionally biased region" description="Gly residues" evidence="1">
    <location>
        <begin position="867"/>
        <end position="878"/>
    </location>
</feature>
<evidence type="ECO:0000259" key="3">
    <source>
        <dbReference type="PROSITE" id="PS50948"/>
    </source>
</evidence>
<reference evidence="4 5" key="1">
    <citation type="journal article" date="2014" name="BMC Genomics">
        <title>Genome sequencing of four Aureobasidium pullulans varieties: biotechnological potential, stress tolerance, and description of new species.</title>
        <authorList>
            <person name="Gostin Ar C."/>
            <person name="Ohm R.A."/>
            <person name="Kogej T."/>
            <person name="Sonjak S."/>
            <person name="Turk M."/>
            <person name="Zajc J."/>
            <person name="Zalar P."/>
            <person name="Grube M."/>
            <person name="Sun H."/>
            <person name="Han J."/>
            <person name="Sharma A."/>
            <person name="Chiniquy J."/>
            <person name="Ngan C.Y."/>
            <person name="Lipzen A."/>
            <person name="Barry K."/>
            <person name="Grigoriev I.V."/>
            <person name="Gunde-Cimerman N."/>
        </authorList>
    </citation>
    <scope>NUCLEOTIDE SEQUENCE [LARGE SCALE GENOMIC DNA]</scope>
    <source>
        <strain evidence="4 5">CBS 147.97</strain>
    </source>
</reference>
<feature type="domain" description="Apple" evidence="3">
    <location>
        <begin position="1183"/>
        <end position="1255"/>
    </location>
</feature>
<feature type="region of interest" description="Disordered" evidence="1">
    <location>
        <begin position="1327"/>
        <end position="1351"/>
    </location>
</feature>
<evidence type="ECO:0000256" key="1">
    <source>
        <dbReference type="SAM" id="MobiDB-lite"/>
    </source>
</evidence>